<evidence type="ECO:0000256" key="1">
    <source>
        <dbReference type="SAM" id="MobiDB-lite"/>
    </source>
</evidence>
<feature type="compositionally biased region" description="Acidic residues" evidence="1">
    <location>
        <begin position="237"/>
        <end position="250"/>
    </location>
</feature>
<feature type="transmembrane region" description="Helical" evidence="2">
    <location>
        <begin position="201"/>
        <end position="223"/>
    </location>
</feature>
<dbReference type="AlphaFoldDB" id="A0A1H8NIG1"/>
<protein>
    <submittedName>
        <fullName evidence="3">Uncharacterized protein</fullName>
    </submittedName>
</protein>
<organism evidence="3 4">
    <name type="scientific">Halorientalis persicus</name>
    <dbReference type="NCBI Taxonomy" id="1367881"/>
    <lineage>
        <taxon>Archaea</taxon>
        <taxon>Methanobacteriati</taxon>
        <taxon>Methanobacteriota</taxon>
        <taxon>Stenosarchaea group</taxon>
        <taxon>Halobacteria</taxon>
        <taxon>Halobacteriales</taxon>
        <taxon>Haloarculaceae</taxon>
        <taxon>Halorientalis</taxon>
    </lineage>
</organism>
<name>A0A1H8NIG1_9EURY</name>
<dbReference type="RefSeq" id="WP_092660530.1">
    <property type="nucleotide sequence ID" value="NZ_FOCX01000010.1"/>
</dbReference>
<reference evidence="4" key="1">
    <citation type="submission" date="2016-10" db="EMBL/GenBank/DDBJ databases">
        <authorList>
            <person name="Varghese N."/>
            <person name="Submissions S."/>
        </authorList>
    </citation>
    <scope>NUCLEOTIDE SEQUENCE [LARGE SCALE GENOMIC DNA]</scope>
    <source>
        <strain evidence="4">IBRC-M 10043</strain>
    </source>
</reference>
<dbReference type="PROSITE" id="PS51257">
    <property type="entry name" value="PROKAR_LIPOPROTEIN"/>
    <property type="match status" value="1"/>
</dbReference>
<feature type="region of interest" description="Disordered" evidence="1">
    <location>
        <begin position="237"/>
        <end position="256"/>
    </location>
</feature>
<sequence length="256" mass="28390">MNRRLVLGVVALAALVTLAGCSSILGPGEPDAEALGKDVTYDWETEANATFDINDTRYEAVYRVENRSYLELYDRDALGTESPLEIEGLKFQFENGTVRNLTADDVELSRKRMNVSFPGENVSGKVAFSAPRNGKSFALPTFLSGSYEVTLPESARVSVPILAQVSPGGYDSTLRNDRVTLTWDDVEQRSLSIRWYLERDLWIFGGLVILALLIGTGGTLYYLRQIRQLENRREEVGLDVDTGDDLDDDGPPPGMR</sequence>
<keyword evidence="2" id="KW-0812">Transmembrane</keyword>
<keyword evidence="2" id="KW-0472">Membrane</keyword>
<accession>A0A1H8NIG1</accession>
<keyword evidence="2" id="KW-1133">Transmembrane helix</keyword>
<evidence type="ECO:0000313" key="3">
    <source>
        <dbReference type="EMBL" id="SEO29385.1"/>
    </source>
</evidence>
<evidence type="ECO:0000313" key="4">
    <source>
        <dbReference type="Proteomes" id="UP000198775"/>
    </source>
</evidence>
<proteinExistence type="predicted"/>
<gene>
    <name evidence="3" type="ORF">SAMN05216388_1010170</name>
</gene>
<dbReference type="OrthoDB" id="312630at2157"/>
<dbReference type="Proteomes" id="UP000198775">
    <property type="component" value="Unassembled WGS sequence"/>
</dbReference>
<dbReference type="EMBL" id="FOCX01000010">
    <property type="protein sequence ID" value="SEO29385.1"/>
    <property type="molecule type" value="Genomic_DNA"/>
</dbReference>
<keyword evidence="4" id="KW-1185">Reference proteome</keyword>
<dbReference type="InterPro" id="IPR043826">
    <property type="entry name" value="DUF5803"/>
</dbReference>
<evidence type="ECO:0000256" key="2">
    <source>
        <dbReference type="SAM" id="Phobius"/>
    </source>
</evidence>
<dbReference type="Pfam" id="PF19119">
    <property type="entry name" value="DUF5803"/>
    <property type="match status" value="1"/>
</dbReference>